<keyword evidence="7" id="KW-0645">Protease</keyword>
<keyword evidence="7" id="KW-0720">Serine protease</keyword>
<keyword evidence="2" id="KW-0106">Calcium</keyword>
<dbReference type="InterPro" id="IPR018114">
    <property type="entry name" value="TRYPSIN_HIS"/>
</dbReference>
<dbReference type="InterPro" id="IPR001314">
    <property type="entry name" value="Peptidase_S1A"/>
</dbReference>
<reference evidence="10" key="2">
    <citation type="submission" date="2020-05" db="UniProtKB">
        <authorList>
            <consortium name="EnsemblMetazoa"/>
        </authorList>
    </citation>
    <scope>IDENTIFICATION</scope>
    <source>
        <strain evidence="10">IAEA</strain>
    </source>
</reference>
<dbReference type="EMBL" id="JXJN01017489">
    <property type="status" value="NOT_ANNOTATED_CDS"/>
    <property type="molecule type" value="Genomic_DNA"/>
</dbReference>
<evidence type="ECO:0000313" key="11">
    <source>
        <dbReference type="Proteomes" id="UP000092460"/>
    </source>
</evidence>
<keyword evidence="3" id="KW-0865">Zymogen</keyword>
<keyword evidence="5" id="KW-0325">Glycoprotein</keyword>
<evidence type="ECO:0000259" key="9">
    <source>
        <dbReference type="PROSITE" id="PS50240"/>
    </source>
</evidence>
<dbReference type="VEuPathDB" id="VectorBase:GPPI035724"/>
<dbReference type="EMBL" id="JXJN01017488">
    <property type="status" value="NOT_ANNOTATED_CDS"/>
    <property type="molecule type" value="Genomic_DNA"/>
</dbReference>
<dbReference type="Gene3D" id="2.40.10.10">
    <property type="entry name" value="Trypsin-like serine proteases"/>
    <property type="match status" value="1"/>
</dbReference>
<keyword evidence="4" id="KW-1015">Disulfide bond</keyword>
<dbReference type="Pfam" id="PF00089">
    <property type="entry name" value="Trypsin"/>
    <property type="match status" value="1"/>
</dbReference>
<dbReference type="GO" id="GO:0006508">
    <property type="term" value="P:proteolysis"/>
    <property type="evidence" value="ECO:0007669"/>
    <property type="project" value="UniProtKB-KW"/>
</dbReference>
<evidence type="ECO:0000256" key="1">
    <source>
        <dbReference type="ARBA" id="ARBA00022729"/>
    </source>
</evidence>
<dbReference type="CDD" id="cd00190">
    <property type="entry name" value="Tryp_SPc"/>
    <property type="match status" value="1"/>
</dbReference>
<evidence type="ECO:0000256" key="5">
    <source>
        <dbReference type="ARBA" id="ARBA00023180"/>
    </source>
</evidence>
<organism evidence="10 11">
    <name type="scientific">Glossina palpalis gambiensis</name>
    <dbReference type="NCBI Taxonomy" id="67801"/>
    <lineage>
        <taxon>Eukaryota</taxon>
        <taxon>Metazoa</taxon>
        <taxon>Ecdysozoa</taxon>
        <taxon>Arthropoda</taxon>
        <taxon>Hexapoda</taxon>
        <taxon>Insecta</taxon>
        <taxon>Pterygota</taxon>
        <taxon>Neoptera</taxon>
        <taxon>Endopterygota</taxon>
        <taxon>Diptera</taxon>
        <taxon>Brachycera</taxon>
        <taxon>Muscomorpha</taxon>
        <taxon>Hippoboscoidea</taxon>
        <taxon>Glossinidae</taxon>
        <taxon>Glossina</taxon>
    </lineage>
</organism>
<keyword evidence="11" id="KW-1185">Reference proteome</keyword>
<proteinExistence type="inferred from homology"/>
<dbReference type="FunFam" id="2.40.10.10:FF:000028">
    <property type="entry name" value="Serine protease easter"/>
    <property type="match status" value="1"/>
</dbReference>
<reference evidence="11" key="1">
    <citation type="submission" date="2015-01" db="EMBL/GenBank/DDBJ databases">
        <authorList>
            <person name="Aksoy S."/>
            <person name="Warren W."/>
            <person name="Wilson R.K."/>
        </authorList>
    </citation>
    <scope>NUCLEOTIDE SEQUENCE [LARGE SCALE GENOMIC DNA]</scope>
    <source>
        <strain evidence="11">IAEA</strain>
    </source>
</reference>
<dbReference type="InterPro" id="IPR033116">
    <property type="entry name" value="TRYPSIN_SER"/>
</dbReference>
<dbReference type="PANTHER" id="PTHR24258">
    <property type="entry name" value="SERINE PROTEASE-RELATED"/>
    <property type="match status" value="1"/>
</dbReference>
<dbReference type="AlphaFoldDB" id="A0A1B0BNN3"/>
<feature type="signal peptide" evidence="8">
    <location>
        <begin position="1"/>
        <end position="15"/>
    </location>
</feature>
<dbReference type="SMART" id="SM00020">
    <property type="entry name" value="Tryp_SPc"/>
    <property type="match status" value="1"/>
</dbReference>
<dbReference type="InterPro" id="IPR009003">
    <property type="entry name" value="Peptidase_S1_PA"/>
</dbReference>
<protein>
    <recommendedName>
        <fullName evidence="9">Peptidase S1 domain-containing protein</fullName>
    </recommendedName>
</protein>
<keyword evidence="1 8" id="KW-0732">Signal</keyword>
<dbReference type="PRINTS" id="PR00722">
    <property type="entry name" value="CHYMOTRYPSIN"/>
</dbReference>
<dbReference type="Proteomes" id="UP000092460">
    <property type="component" value="Unassembled WGS sequence"/>
</dbReference>
<dbReference type="PANTHER" id="PTHR24258:SF136">
    <property type="entry name" value="GH06673P-RELATED"/>
    <property type="match status" value="1"/>
</dbReference>
<accession>A0A1B0BNN3</accession>
<sequence>MLLMLLMFFSHKANECALNTVCVPIVDCPFIRDSFSLIKRKPYCNLDRDGTNVCCLKPPQNYTQAKDYDLRIVRECRSYRSLPRKCSVPLIVGGLKAKPKEFPFMALLYYKNEDKFTQLCGGTLISNKYVLTAAHCFYETSTPPNWVRLGELDYSTDTDDASPQDFKIENFIPHHQYYTTDIQTKYNDIALVELAQEATFNDYVSPACLPLVDGNDFQEFLAAGWGLISDTSLEYSSHLLKVKLDRYDDDKCFEIIERNEELEKGVNNRTQICATSFSGNNGTCLGDSGGALFVNHPEFPCEFLVVGITSFGEGGCGNQGIPSVYTRVKLYIDWIERIIWD</sequence>
<dbReference type="STRING" id="67801.A0A1B0BNN3"/>
<dbReference type="PROSITE" id="PS50240">
    <property type="entry name" value="TRYPSIN_DOM"/>
    <property type="match status" value="1"/>
</dbReference>
<comment type="similarity">
    <text evidence="6">Belongs to the peptidase S1 family. CLIP subfamily.</text>
</comment>
<evidence type="ECO:0000256" key="4">
    <source>
        <dbReference type="ARBA" id="ARBA00023157"/>
    </source>
</evidence>
<dbReference type="PROSITE" id="PS00134">
    <property type="entry name" value="TRYPSIN_HIS"/>
    <property type="match status" value="1"/>
</dbReference>
<evidence type="ECO:0000256" key="3">
    <source>
        <dbReference type="ARBA" id="ARBA00023145"/>
    </source>
</evidence>
<keyword evidence="7" id="KW-0378">Hydrolase</keyword>
<dbReference type="PROSITE" id="PS00135">
    <property type="entry name" value="TRYPSIN_SER"/>
    <property type="match status" value="1"/>
</dbReference>
<dbReference type="EnsemblMetazoa" id="GPPI035724-RA">
    <property type="protein sequence ID" value="GPPI035724-PA"/>
    <property type="gene ID" value="GPPI035724"/>
</dbReference>
<dbReference type="SUPFAM" id="SSF50494">
    <property type="entry name" value="Trypsin-like serine proteases"/>
    <property type="match status" value="1"/>
</dbReference>
<evidence type="ECO:0000256" key="6">
    <source>
        <dbReference type="ARBA" id="ARBA00024195"/>
    </source>
</evidence>
<dbReference type="GO" id="GO:0004252">
    <property type="term" value="F:serine-type endopeptidase activity"/>
    <property type="evidence" value="ECO:0007669"/>
    <property type="project" value="InterPro"/>
</dbReference>
<evidence type="ECO:0000256" key="7">
    <source>
        <dbReference type="RuleBase" id="RU363034"/>
    </source>
</evidence>
<feature type="domain" description="Peptidase S1" evidence="9">
    <location>
        <begin position="91"/>
        <end position="340"/>
    </location>
</feature>
<dbReference type="InterPro" id="IPR043504">
    <property type="entry name" value="Peptidase_S1_PA_chymotrypsin"/>
</dbReference>
<name>A0A1B0BNN3_9MUSC</name>
<evidence type="ECO:0000313" key="10">
    <source>
        <dbReference type="EnsemblMetazoa" id="GPPI035724-PA"/>
    </source>
</evidence>
<feature type="chain" id="PRO_5012045853" description="Peptidase S1 domain-containing protein" evidence="8">
    <location>
        <begin position="16"/>
        <end position="341"/>
    </location>
</feature>
<dbReference type="InterPro" id="IPR001254">
    <property type="entry name" value="Trypsin_dom"/>
</dbReference>
<evidence type="ECO:0000256" key="2">
    <source>
        <dbReference type="ARBA" id="ARBA00022837"/>
    </source>
</evidence>
<evidence type="ECO:0000256" key="8">
    <source>
        <dbReference type="SAM" id="SignalP"/>
    </source>
</evidence>